<dbReference type="Pfam" id="PF03241">
    <property type="entry name" value="HpaB"/>
    <property type="match status" value="1"/>
</dbReference>
<feature type="binding site" evidence="4">
    <location>
        <begin position="450"/>
        <end position="453"/>
    </location>
    <ligand>
        <name>FAD</name>
        <dbReference type="ChEBI" id="CHEBI:57692"/>
    </ligand>
</feature>
<organism evidence="7 8">
    <name type="scientific">Streptomyces spectabilis</name>
    <dbReference type="NCBI Taxonomy" id="68270"/>
    <lineage>
        <taxon>Bacteria</taxon>
        <taxon>Bacillati</taxon>
        <taxon>Actinomycetota</taxon>
        <taxon>Actinomycetes</taxon>
        <taxon>Kitasatosporales</taxon>
        <taxon>Streptomycetaceae</taxon>
        <taxon>Streptomyces</taxon>
    </lineage>
</organism>
<proteinExistence type="predicted"/>
<dbReference type="GO" id="GO:0016627">
    <property type="term" value="F:oxidoreductase activity, acting on the CH-CH group of donors"/>
    <property type="evidence" value="ECO:0007669"/>
    <property type="project" value="InterPro"/>
</dbReference>
<evidence type="ECO:0000259" key="6">
    <source>
        <dbReference type="Pfam" id="PF11794"/>
    </source>
</evidence>
<feature type="binding site" evidence="4">
    <location>
        <position position="196"/>
    </location>
    <ligand>
        <name>FAD</name>
        <dbReference type="ChEBI" id="CHEBI:57692"/>
    </ligand>
</feature>
<evidence type="ECO:0000313" key="7">
    <source>
        <dbReference type="EMBL" id="QDQ16739.1"/>
    </source>
</evidence>
<dbReference type="InterPro" id="IPR046373">
    <property type="entry name" value="Acyl-CoA_Oxase/DH_mid-dom_sf"/>
</dbReference>
<feature type="binding site" evidence="4">
    <location>
        <begin position="155"/>
        <end position="157"/>
    </location>
    <ligand>
        <name>FAD</name>
        <dbReference type="ChEBI" id="CHEBI:57692"/>
    </ligand>
</feature>
<keyword evidence="2 4" id="KW-0274">FAD</keyword>
<sequence>MEILPGSPGGAWRGPDYTASLRDKREVWSEGRRVDVTGEPRFRPMLSTLAGLYDDQHAPEHTGEMLYRSDTTGRLVSRSYLAPTNREELTLKWRNSHRWAESSGGQLSRVPDFMSNVVVGLYDYRFELAKVDPEFGRSAENYYHYCRENDLSLTHGLGDPQIDRSSSPVERPELGLRVVRRDADGVVVRGAKQIATLAPYAHEVLIYLSPANYLREDPSYVCWFGIPIGTPGLRVLCRKSYVDESGGLASRFDEQDAMLVFDDVFVPMSRVFLLDDSGVAARGFHELNKWSLYTGQLRFYYRLRTMLGVASLLAQAIGVDKFREVGNLLGELTSYVEVVRLGLAAVDAECQETASGLLAPGSTAALDAVAGGFSARASAIVRQIGASGLIMQPTPGDLGAAELRGVLDTYMCGRDIGVDEKARIFGLAADLVVDRFGMRQELYESWNRGDPARVRSMLYAKYPDLERCERQVRKLIAGRNGSHGS</sequence>
<keyword evidence="3" id="KW-0560">Oxidoreductase</keyword>
<gene>
    <name evidence="7" type="ORF">FH965_35155</name>
</gene>
<name>A0A516RM60_STRST</name>
<protein>
    <submittedName>
        <fullName evidence="7">4-hydroxyphenylacetate 3-hydroxylase</fullName>
    </submittedName>
</protein>
<evidence type="ECO:0000259" key="5">
    <source>
        <dbReference type="Pfam" id="PF03241"/>
    </source>
</evidence>
<dbReference type="PIRSF" id="PIRSF000331">
    <property type="entry name" value="HpaA_HpaB"/>
    <property type="match status" value="1"/>
</dbReference>
<dbReference type="InterPro" id="IPR036250">
    <property type="entry name" value="AcylCo_DH-like_C"/>
</dbReference>
<dbReference type="InterPro" id="IPR024674">
    <property type="entry name" value="HpaB/PvcC/4-BUDH_N"/>
</dbReference>
<feature type="binding site" evidence="4">
    <location>
        <begin position="161"/>
        <end position="164"/>
    </location>
    <ligand>
        <name>FAD</name>
        <dbReference type="ChEBI" id="CHEBI:57692"/>
    </ligand>
</feature>
<evidence type="ECO:0000256" key="2">
    <source>
        <dbReference type="ARBA" id="ARBA00022827"/>
    </source>
</evidence>
<feature type="domain" description="HpaB/PvcC/4-BUDH N-terminal" evidence="6">
    <location>
        <begin position="14"/>
        <end position="273"/>
    </location>
</feature>
<evidence type="ECO:0000313" key="8">
    <source>
        <dbReference type="Proteomes" id="UP000316806"/>
    </source>
</evidence>
<dbReference type="Gene3D" id="1.10.3140.10">
    <property type="entry name" value="4-hydroxybutyryl-coa dehydratase, domain 1"/>
    <property type="match status" value="1"/>
</dbReference>
<dbReference type="SUPFAM" id="SSF47203">
    <property type="entry name" value="Acyl-CoA dehydrogenase C-terminal domain-like"/>
    <property type="match status" value="1"/>
</dbReference>
<reference evidence="7 8" key="1">
    <citation type="journal article" date="2019" name="J. Ind. Microbiol. Biotechnol.">
        <title>The complete genomic sequence of Streptomyces spectabilis NRRL-2792 and identification of secondary metabolite biosynthetic gene clusters.</title>
        <authorList>
            <person name="Sinha A."/>
            <person name="Phillips-Salemka S."/>
            <person name="Niraula T.A."/>
            <person name="Short K.A."/>
            <person name="Niraula N.P."/>
        </authorList>
    </citation>
    <scope>NUCLEOTIDE SEQUENCE [LARGE SCALE GENOMIC DNA]</scope>
    <source>
        <strain evidence="7 8">NRRL 2792</strain>
    </source>
</reference>
<dbReference type="InterPro" id="IPR004925">
    <property type="entry name" value="HpaB/PvcC/4-BUDH"/>
</dbReference>
<evidence type="ECO:0000256" key="3">
    <source>
        <dbReference type="ARBA" id="ARBA00023002"/>
    </source>
</evidence>
<dbReference type="Gene3D" id="2.40.110.10">
    <property type="entry name" value="Butyryl-CoA Dehydrogenase, subunit A, domain 2"/>
    <property type="match status" value="1"/>
</dbReference>
<dbReference type="Pfam" id="PF11794">
    <property type="entry name" value="HpaB_N"/>
    <property type="match status" value="1"/>
</dbReference>
<evidence type="ECO:0000256" key="4">
    <source>
        <dbReference type="PIRSR" id="PIRSR000331-2"/>
    </source>
</evidence>
<dbReference type="SUPFAM" id="SSF56645">
    <property type="entry name" value="Acyl-CoA dehydrogenase NM domain-like"/>
    <property type="match status" value="1"/>
</dbReference>
<dbReference type="Gene3D" id="1.20.140.10">
    <property type="entry name" value="Butyryl-CoA Dehydrogenase, subunit A, domain 3"/>
    <property type="match status" value="1"/>
</dbReference>
<dbReference type="InterPro" id="IPR024719">
    <property type="entry name" value="HpaB/PvcC/4-BUDH_C"/>
</dbReference>
<dbReference type="PANTHER" id="PTHR36117:SF3">
    <property type="entry name" value="4-HYDROXYPHENYLACETATE 3-MONOOXYGENASE-RELATED"/>
    <property type="match status" value="1"/>
</dbReference>
<dbReference type="Proteomes" id="UP000316806">
    <property type="component" value="Chromosome"/>
</dbReference>
<feature type="domain" description="HpaB/PvcC/4-BUDH C-terminal" evidence="5">
    <location>
        <begin position="291"/>
        <end position="476"/>
    </location>
</feature>
<dbReference type="AlphaFoldDB" id="A0A516RM60"/>
<dbReference type="InterPro" id="IPR009100">
    <property type="entry name" value="AcylCoA_DH/oxidase_NM_dom_sf"/>
</dbReference>
<dbReference type="PANTHER" id="PTHR36117">
    <property type="entry name" value="4-HYDROXYPHENYLACETATE 3-MONOOXYGENASE-RELATED"/>
    <property type="match status" value="1"/>
</dbReference>
<dbReference type="EMBL" id="CP040916">
    <property type="protein sequence ID" value="QDQ16739.1"/>
    <property type="molecule type" value="Genomic_DNA"/>
</dbReference>
<accession>A0A516RM60</accession>
<keyword evidence="1" id="KW-0285">Flavoprotein</keyword>
<evidence type="ECO:0000256" key="1">
    <source>
        <dbReference type="ARBA" id="ARBA00022630"/>
    </source>
</evidence>